<accession>E0UDU1</accession>
<sequence length="142" mass="15404">MRKIFSALLLATLVTFPVMITIPVLSQVRQQRVQFQSGKSGTTLQGKIKGEQTVHYLIRANAGQTLSVGLNSDNGGNSFNIFAPGKVPGKDAALVIGENNDNAYEGKLPATGDYLIQVFLVRNAARRNEVANYRLQINITGN</sequence>
<dbReference type="eggNOG" id="ENOG5030I19">
    <property type="taxonomic scope" value="Bacteria"/>
</dbReference>
<evidence type="ECO:0000313" key="1">
    <source>
        <dbReference type="EMBL" id="ADN16526.1"/>
    </source>
</evidence>
<dbReference type="AlphaFoldDB" id="E0UDU1"/>
<protein>
    <submittedName>
        <fullName evidence="1">Gifsy-1 prophage protein</fullName>
    </submittedName>
</protein>
<reference evidence="2" key="1">
    <citation type="journal article" date="2011" name="MBio">
        <title>Novel metabolic attributes of the genus Cyanothece, comprising a group of unicellular nitrogen-fixing Cyanobacteria.</title>
        <authorList>
            <person name="Bandyopadhyay A."/>
            <person name="Elvitigala T."/>
            <person name="Welsh E."/>
            <person name="Stockel J."/>
            <person name="Liberton M."/>
            <person name="Min H."/>
            <person name="Sherman L.A."/>
            <person name="Pakrasi H.B."/>
        </authorList>
    </citation>
    <scope>NUCLEOTIDE SEQUENCE [LARGE SCALE GENOMIC DNA]</scope>
    <source>
        <strain evidence="2">PCC 7822</strain>
    </source>
</reference>
<dbReference type="Proteomes" id="UP000008206">
    <property type="component" value="Chromosome"/>
</dbReference>
<dbReference type="STRING" id="497965.Cyan7822_4618"/>
<dbReference type="EMBL" id="CP002198">
    <property type="protein sequence ID" value="ADN16526.1"/>
    <property type="molecule type" value="Genomic_DNA"/>
</dbReference>
<dbReference type="RefSeq" id="WP_013324568.1">
    <property type="nucleotide sequence ID" value="NC_014501.1"/>
</dbReference>
<organism evidence="1 2">
    <name type="scientific">Gloeothece verrucosa (strain PCC 7822)</name>
    <name type="common">Cyanothece sp. (strain PCC 7822)</name>
    <dbReference type="NCBI Taxonomy" id="497965"/>
    <lineage>
        <taxon>Bacteria</taxon>
        <taxon>Bacillati</taxon>
        <taxon>Cyanobacteriota</taxon>
        <taxon>Cyanophyceae</taxon>
        <taxon>Oscillatoriophycideae</taxon>
        <taxon>Chroococcales</taxon>
        <taxon>Aphanothecaceae</taxon>
        <taxon>Gloeothece</taxon>
        <taxon>Gloeothece verrucosa</taxon>
    </lineage>
</organism>
<dbReference type="HOGENOM" id="CLU_129252_1_1_3"/>
<dbReference type="KEGG" id="cyj:Cyan7822_4618"/>
<keyword evidence="2" id="KW-1185">Reference proteome</keyword>
<name>E0UDU1_GLOV7</name>
<evidence type="ECO:0000313" key="2">
    <source>
        <dbReference type="Proteomes" id="UP000008206"/>
    </source>
</evidence>
<proteinExistence type="predicted"/>
<gene>
    <name evidence="1" type="ordered locus">Cyan7822_4618</name>
</gene>
<dbReference type="Gene3D" id="2.60.120.380">
    <property type="match status" value="1"/>
</dbReference>